<feature type="transmembrane region" description="Helical" evidence="8">
    <location>
        <begin position="399"/>
        <end position="416"/>
    </location>
</feature>
<feature type="transmembrane region" description="Helical" evidence="8">
    <location>
        <begin position="6"/>
        <end position="23"/>
    </location>
</feature>
<comment type="similarity">
    <text evidence="2 7">Belongs to the membrane-bound acyltransferase family.</text>
</comment>
<dbReference type="GO" id="GO:0016746">
    <property type="term" value="F:acyltransferase activity"/>
    <property type="evidence" value="ECO:0007669"/>
    <property type="project" value="UniProtKB-KW"/>
</dbReference>
<keyword evidence="7" id="KW-0012">Acyltransferase</keyword>
<evidence type="ECO:0000256" key="1">
    <source>
        <dbReference type="ARBA" id="ARBA00004651"/>
    </source>
</evidence>
<dbReference type="EMBL" id="FNQE01000005">
    <property type="protein sequence ID" value="SDY70010.1"/>
    <property type="molecule type" value="Genomic_DNA"/>
</dbReference>
<proteinExistence type="inferred from homology"/>
<comment type="subcellular location">
    <subcellularLocation>
        <location evidence="1">Cell membrane</location>
        <topology evidence="1">Multi-pass membrane protein</topology>
    </subcellularLocation>
</comment>
<evidence type="ECO:0000256" key="7">
    <source>
        <dbReference type="PIRNR" id="PIRNR016636"/>
    </source>
</evidence>
<dbReference type="PIRSF" id="PIRSF016636">
    <property type="entry name" value="AlgI_DltB"/>
    <property type="match status" value="1"/>
</dbReference>
<dbReference type="InterPro" id="IPR051085">
    <property type="entry name" value="MB_O-acyltransferase"/>
</dbReference>
<dbReference type="InterPro" id="IPR028362">
    <property type="entry name" value="AlgI"/>
</dbReference>
<evidence type="ECO:0000256" key="3">
    <source>
        <dbReference type="ARBA" id="ARBA00022475"/>
    </source>
</evidence>
<feature type="transmembrane region" description="Helical" evidence="8">
    <location>
        <begin position="436"/>
        <end position="456"/>
    </location>
</feature>
<reference evidence="10" key="1">
    <citation type="submission" date="2016-10" db="EMBL/GenBank/DDBJ databases">
        <authorList>
            <person name="Varghese N."/>
            <person name="Submissions S."/>
        </authorList>
    </citation>
    <scope>NUCLEOTIDE SEQUENCE [LARGE SCALE GENOMIC DNA]</scope>
    <source>
        <strain evidence="10">DSM 21650</strain>
    </source>
</reference>
<keyword evidence="4 8" id="KW-0812">Transmembrane</keyword>
<keyword evidence="5 8" id="KW-1133">Transmembrane helix</keyword>
<accession>A0A1H3M002</accession>
<name>A0A1H3M002_9FIRM</name>
<dbReference type="PANTHER" id="PTHR13285">
    <property type="entry name" value="ACYLTRANSFERASE"/>
    <property type="match status" value="1"/>
</dbReference>
<evidence type="ECO:0000256" key="4">
    <source>
        <dbReference type="ARBA" id="ARBA00022692"/>
    </source>
</evidence>
<protein>
    <submittedName>
        <fullName evidence="9">Alginate O-acetyltransferase complex protein AlgI</fullName>
    </submittedName>
</protein>
<dbReference type="InterPro" id="IPR024194">
    <property type="entry name" value="Ac/AlaTfrase_AlgI/DltB"/>
</dbReference>
<feature type="transmembrane region" description="Helical" evidence="8">
    <location>
        <begin position="360"/>
        <end position="379"/>
    </location>
</feature>
<keyword evidence="10" id="KW-1185">Reference proteome</keyword>
<feature type="transmembrane region" description="Helical" evidence="8">
    <location>
        <begin position="223"/>
        <end position="241"/>
    </location>
</feature>
<dbReference type="Proteomes" id="UP000198625">
    <property type="component" value="Unassembled WGS sequence"/>
</dbReference>
<dbReference type="PANTHER" id="PTHR13285:SF18">
    <property type="entry name" value="PROTEIN-CYSTEINE N-PALMITOYLTRANSFERASE RASP"/>
    <property type="match status" value="1"/>
</dbReference>
<feature type="transmembrane region" description="Helical" evidence="8">
    <location>
        <begin position="30"/>
        <end position="57"/>
    </location>
</feature>
<keyword evidence="7 9" id="KW-0808">Transferase</keyword>
<dbReference type="InterPro" id="IPR004299">
    <property type="entry name" value="MBOAT_fam"/>
</dbReference>
<dbReference type="RefSeq" id="WP_091727232.1">
    <property type="nucleotide sequence ID" value="NZ_FNQE01000005.1"/>
</dbReference>
<feature type="transmembrane region" description="Helical" evidence="8">
    <location>
        <begin position="77"/>
        <end position="95"/>
    </location>
</feature>
<dbReference type="GO" id="GO:0005886">
    <property type="term" value="C:plasma membrane"/>
    <property type="evidence" value="ECO:0007669"/>
    <property type="project" value="UniProtKB-SubCell"/>
</dbReference>
<evidence type="ECO:0000256" key="8">
    <source>
        <dbReference type="SAM" id="Phobius"/>
    </source>
</evidence>
<dbReference type="PIRSF" id="PIRSF500217">
    <property type="entry name" value="AlgI"/>
    <property type="match status" value="1"/>
</dbReference>
<feature type="transmembrane region" description="Helical" evidence="8">
    <location>
        <begin position="107"/>
        <end position="129"/>
    </location>
</feature>
<organism evidence="9 10">
    <name type="scientific">Proteiniborus ethanoligenes</name>
    <dbReference type="NCBI Taxonomy" id="415015"/>
    <lineage>
        <taxon>Bacteria</taxon>
        <taxon>Bacillati</taxon>
        <taxon>Bacillota</taxon>
        <taxon>Clostridia</taxon>
        <taxon>Eubacteriales</taxon>
        <taxon>Proteiniborus</taxon>
    </lineage>
</organism>
<evidence type="ECO:0000256" key="6">
    <source>
        <dbReference type="ARBA" id="ARBA00023136"/>
    </source>
</evidence>
<dbReference type="AlphaFoldDB" id="A0A1H3M002"/>
<keyword evidence="3 7" id="KW-1003">Cell membrane</keyword>
<evidence type="ECO:0000313" key="10">
    <source>
        <dbReference type="Proteomes" id="UP000198625"/>
    </source>
</evidence>
<evidence type="ECO:0000256" key="5">
    <source>
        <dbReference type="ARBA" id="ARBA00022989"/>
    </source>
</evidence>
<feature type="transmembrane region" description="Helical" evidence="8">
    <location>
        <begin position="149"/>
        <end position="168"/>
    </location>
</feature>
<sequence>MVFSSILFLFYFLPLVLITYFISGKRYRNLILFLFSLFFYGWGEPKYIWLMLFSTIVDYTCGKNIHTNILNHNKNRAKLWLFASIFINIGLLSFFKYADFIISNINSVFGSSIPLLYLPLPIGISFYTFQTMSYSIDVYRGEAEIQEDIISFGSYVTLFPQLIAGPIVRYMTIAKELKDRTINSEKFSYGITRFIIGLGKKVLIANNVGLIWESISKMEISSLPIMAAWLGIIAYAFQIYFDFSAYSDMAIGLGKMFGFNFLENFDYPYMSNSITEFWRRWHISLGTWFKEYVYIPLGGNKKGLLKQLRNITVVWLLTGIWHGASWNFVVWGLYFGIILILEKAFLLKIIERIPTIFKRLYTIVLILISWTIFAQDNIITGLSYIKAMFNTDNMIINDTTIYILYTNIILLLIAIIGSTNYPKKLWEKYRKQFKSLWIIENIYIVVVLLLSTAYLVDQSYNPFLYFRF</sequence>
<keyword evidence="6 7" id="KW-0472">Membrane</keyword>
<dbReference type="GO" id="GO:0042121">
    <property type="term" value="P:alginic acid biosynthetic process"/>
    <property type="evidence" value="ECO:0007669"/>
    <property type="project" value="InterPro"/>
</dbReference>
<gene>
    <name evidence="9" type="ORF">SAMN05660462_00679</name>
</gene>
<evidence type="ECO:0000256" key="2">
    <source>
        <dbReference type="ARBA" id="ARBA00010323"/>
    </source>
</evidence>
<dbReference type="OrthoDB" id="9805788at2"/>
<feature type="transmembrane region" description="Helical" evidence="8">
    <location>
        <begin position="313"/>
        <end position="340"/>
    </location>
</feature>
<dbReference type="STRING" id="415015.SAMN05660462_00679"/>
<evidence type="ECO:0000313" key="9">
    <source>
        <dbReference type="EMBL" id="SDY70010.1"/>
    </source>
</evidence>
<dbReference type="Pfam" id="PF03062">
    <property type="entry name" value="MBOAT"/>
    <property type="match status" value="1"/>
</dbReference>